<proteinExistence type="predicted"/>
<comment type="caution">
    <text evidence="1">The sequence shown here is derived from an EMBL/GenBank/DDBJ whole genome shotgun (WGS) entry which is preliminary data.</text>
</comment>
<dbReference type="Proteomes" id="UP000707731">
    <property type="component" value="Unassembled WGS sequence"/>
</dbReference>
<sequence length="65" mass="7059">MGTASLFSGGTVSGDQSNPLIAEVEDSIEWYTGVSPFESGSLRWKPAVNAFAITFADRWPDARTY</sequence>
<evidence type="ECO:0000313" key="1">
    <source>
        <dbReference type="EMBL" id="MBF6355250.1"/>
    </source>
</evidence>
<dbReference type="RefSeq" id="WP_195001868.1">
    <property type="nucleotide sequence ID" value="NZ_JADLQN010000001.1"/>
</dbReference>
<protein>
    <submittedName>
        <fullName evidence="1">Uncharacterized protein</fullName>
    </submittedName>
</protein>
<evidence type="ECO:0000313" key="2">
    <source>
        <dbReference type="Proteomes" id="UP000707731"/>
    </source>
</evidence>
<name>A0ABS0DAV1_9NOCA</name>
<dbReference type="EMBL" id="JADLQN010000001">
    <property type="protein sequence ID" value="MBF6355250.1"/>
    <property type="molecule type" value="Genomic_DNA"/>
</dbReference>
<keyword evidence="2" id="KW-1185">Reference proteome</keyword>
<gene>
    <name evidence="1" type="ORF">IU449_11970</name>
</gene>
<reference evidence="1 2" key="1">
    <citation type="submission" date="2020-10" db="EMBL/GenBank/DDBJ databases">
        <title>Identification of Nocardia species via Next-generation sequencing and recognition of intraspecies genetic diversity.</title>
        <authorList>
            <person name="Li P."/>
            <person name="Li P."/>
            <person name="Lu B."/>
        </authorList>
    </citation>
    <scope>NUCLEOTIDE SEQUENCE [LARGE SCALE GENOMIC DNA]</scope>
    <source>
        <strain evidence="1 2">BJ06-0143</strain>
    </source>
</reference>
<organism evidence="1 2">
    <name type="scientific">Nocardia higoensis</name>
    <dbReference type="NCBI Taxonomy" id="228599"/>
    <lineage>
        <taxon>Bacteria</taxon>
        <taxon>Bacillati</taxon>
        <taxon>Actinomycetota</taxon>
        <taxon>Actinomycetes</taxon>
        <taxon>Mycobacteriales</taxon>
        <taxon>Nocardiaceae</taxon>
        <taxon>Nocardia</taxon>
    </lineage>
</organism>
<accession>A0ABS0DAV1</accession>